<sequence length="32" mass="3760">MFEFHHAFNIDVIVNECLHVLSKSVFLAQQSR</sequence>
<accession>A0A0K2T5K4</accession>
<evidence type="ECO:0000313" key="1">
    <source>
        <dbReference type="EMBL" id="CDW20842.1"/>
    </source>
</evidence>
<reference evidence="1" key="1">
    <citation type="submission" date="2014-05" db="EMBL/GenBank/DDBJ databases">
        <authorList>
            <person name="Chronopoulou M."/>
        </authorList>
    </citation>
    <scope>NUCLEOTIDE SEQUENCE</scope>
    <source>
        <tissue evidence="1">Whole organism</tissue>
    </source>
</reference>
<dbReference type="AlphaFoldDB" id="A0A0K2T5K4"/>
<name>A0A0K2T5K4_LEPSM</name>
<proteinExistence type="predicted"/>
<dbReference type="EMBL" id="HACA01003481">
    <property type="protein sequence ID" value="CDW20842.1"/>
    <property type="molecule type" value="Transcribed_RNA"/>
</dbReference>
<protein>
    <submittedName>
        <fullName evidence="1">Uncharacterized protein</fullName>
    </submittedName>
</protein>
<organism evidence="1">
    <name type="scientific">Lepeophtheirus salmonis</name>
    <name type="common">Salmon louse</name>
    <name type="synonym">Caligus salmonis</name>
    <dbReference type="NCBI Taxonomy" id="72036"/>
    <lineage>
        <taxon>Eukaryota</taxon>
        <taxon>Metazoa</taxon>
        <taxon>Ecdysozoa</taxon>
        <taxon>Arthropoda</taxon>
        <taxon>Crustacea</taxon>
        <taxon>Multicrustacea</taxon>
        <taxon>Hexanauplia</taxon>
        <taxon>Copepoda</taxon>
        <taxon>Siphonostomatoida</taxon>
        <taxon>Caligidae</taxon>
        <taxon>Lepeophtheirus</taxon>
    </lineage>
</organism>